<gene>
    <name evidence="1" type="ORF">NGTWS1702_14460</name>
</gene>
<evidence type="ECO:0000313" key="1">
    <source>
        <dbReference type="EMBL" id="GJF13711.1"/>
    </source>
</evidence>
<dbReference type="Proteomes" id="UP001060504">
    <property type="component" value="Unassembled WGS sequence"/>
</dbReference>
<name>A0ABQ4VDM8_9MYCO</name>
<organism evidence="1 2">
    <name type="scientific">Mycolicibacterium cyprinidarum</name>
    <dbReference type="NCBI Taxonomy" id="2860311"/>
    <lineage>
        <taxon>Bacteria</taxon>
        <taxon>Bacillati</taxon>
        <taxon>Actinomycetota</taxon>
        <taxon>Actinomycetes</taxon>
        <taxon>Mycobacteriales</taxon>
        <taxon>Mycobacteriaceae</taxon>
        <taxon>Mycolicibacterium</taxon>
    </lineage>
</organism>
<keyword evidence="2" id="KW-1185">Reference proteome</keyword>
<protein>
    <recommendedName>
        <fullName evidence="3">Antitoxin</fullName>
    </recommendedName>
</protein>
<evidence type="ECO:0000313" key="2">
    <source>
        <dbReference type="Proteomes" id="UP001060504"/>
    </source>
</evidence>
<evidence type="ECO:0008006" key="3">
    <source>
        <dbReference type="Google" id="ProtNLM"/>
    </source>
</evidence>
<accession>A0ABQ4VDM8</accession>
<comment type="caution">
    <text evidence="1">The sequence shown here is derived from an EMBL/GenBank/DDBJ whole genome shotgun (WGS) entry which is preliminary data.</text>
</comment>
<proteinExistence type="predicted"/>
<reference evidence="1 2" key="1">
    <citation type="submission" date="2021-08" db="EMBL/GenBank/DDBJ databases">
        <title>Draft genome sequence of Mycolicibacterium sp. NGTWS1702 strain.</title>
        <authorList>
            <person name="Matsumoto M."/>
            <person name="Tang B.C.C."/>
            <person name="Machida Y."/>
            <person name="Matoyama H."/>
            <person name="Kishihara T."/>
            <person name="Sato S."/>
            <person name="Kondo I."/>
            <person name="Sano M."/>
            <person name="Kato G."/>
        </authorList>
    </citation>
    <scope>NUCLEOTIDE SEQUENCE [LARGE SCALE GENOMIC DNA]</scope>
    <source>
        <strain evidence="1 2">NGTWSNA01</strain>
    </source>
</reference>
<sequence length="81" mass="8623">MADVTTIKVTKGLRDRISAAAARRDQTVQSFIEDVMDDHDRHRRLAAVAAAIGGADEETLSAWRGETAAWAALDGGDDGAQ</sequence>
<dbReference type="EMBL" id="BPRH01001524">
    <property type="protein sequence ID" value="GJF13711.1"/>
    <property type="molecule type" value="Genomic_DNA"/>
</dbReference>